<keyword evidence="1" id="KW-0547">Nucleotide-binding</keyword>
<dbReference type="Pfam" id="PF00012">
    <property type="entry name" value="HSP70"/>
    <property type="match status" value="1"/>
</dbReference>
<evidence type="ECO:0000259" key="4">
    <source>
        <dbReference type="PROSITE" id="PS50835"/>
    </source>
</evidence>
<dbReference type="KEGG" id="ccz:CCALI_00693"/>
<dbReference type="HOGENOM" id="CLU_038461_0_0_0"/>
<keyword evidence="2" id="KW-0067">ATP-binding</keyword>
<dbReference type="GO" id="GO:0005524">
    <property type="term" value="F:ATP binding"/>
    <property type="evidence" value="ECO:0007669"/>
    <property type="project" value="UniProtKB-KW"/>
</dbReference>
<gene>
    <name evidence="5" type="ORF">CCALI_00693</name>
</gene>
<protein>
    <submittedName>
        <fullName evidence="5">Molecular chaperone DnaK</fullName>
    </submittedName>
</protein>
<dbReference type="RefSeq" id="WP_016482080.1">
    <property type="nucleotide sequence ID" value="NC_021487.1"/>
</dbReference>
<keyword evidence="3" id="KW-0143">Chaperone</keyword>
<evidence type="ECO:0000313" key="5">
    <source>
        <dbReference type="EMBL" id="CCW34518.1"/>
    </source>
</evidence>
<dbReference type="SUPFAM" id="SSF53067">
    <property type="entry name" value="Actin-like ATPase domain"/>
    <property type="match status" value="2"/>
</dbReference>
<evidence type="ECO:0000256" key="2">
    <source>
        <dbReference type="ARBA" id="ARBA00022840"/>
    </source>
</evidence>
<feature type="domain" description="Ig-like" evidence="4">
    <location>
        <begin position="332"/>
        <end position="444"/>
    </location>
</feature>
<evidence type="ECO:0000256" key="3">
    <source>
        <dbReference type="ARBA" id="ARBA00023186"/>
    </source>
</evidence>
<evidence type="ECO:0000256" key="1">
    <source>
        <dbReference type="ARBA" id="ARBA00022741"/>
    </source>
</evidence>
<dbReference type="PROSITE" id="PS50835">
    <property type="entry name" value="IG_LIKE"/>
    <property type="match status" value="1"/>
</dbReference>
<dbReference type="OrthoDB" id="9766019at2"/>
<dbReference type="InterPro" id="IPR043129">
    <property type="entry name" value="ATPase_NBD"/>
</dbReference>
<dbReference type="eggNOG" id="COG0443">
    <property type="taxonomic scope" value="Bacteria"/>
</dbReference>
<dbReference type="Gene3D" id="3.30.420.40">
    <property type="match status" value="2"/>
</dbReference>
<dbReference type="PATRIC" id="fig|1303518.3.peg.699"/>
<reference evidence="6" key="1">
    <citation type="submission" date="2013-03" db="EMBL/GenBank/DDBJ databases">
        <title>Genome sequence of Chthonomonas calidirosea, the first sequenced genome from the Armatimonadetes phylum (formally candidate division OP10).</title>
        <authorList>
            <person name="Lee K.C.Y."/>
            <person name="Morgan X.C."/>
            <person name="Dunfield P.F."/>
            <person name="Tamas I."/>
            <person name="Houghton K.M."/>
            <person name="Vyssotski M."/>
            <person name="Ryan J.L.J."/>
            <person name="Lagutin K."/>
            <person name="McDonald I.R."/>
            <person name="Stott M.B."/>
        </authorList>
    </citation>
    <scope>NUCLEOTIDE SEQUENCE [LARGE SCALE GENOMIC DNA]</scope>
    <source>
        <strain evidence="6">DSM 23976 / ICMP 18418 / T49</strain>
    </source>
</reference>
<keyword evidence="6" id="KW-1185">Reference proteome</keyword>
<dbReference type="InterPro" id="IPR007110">
    <property type="entry name" value="Ig-like_dom"/>
</dbReference>
<dbReference type="PRINTS" id="PR00301">
    <property type="entry name" value="HEATSHOCK70"/>
</dbReference>
<sequence>MGTETISARQCATIFLRELLAATAEYERQKSDPHRTRLQRFISLLRWWRKEGQVTDLTMTVPVESYEPYRAELYQIARKLGVSRFRTLDEPVAAALGYGIDLSDEKHLLVVDFGGGTLDLAVVRTHPTHPSGRDASQHRATLLAGRGAELGGETVDQWLADFACQKLRAHQMALRPVLLAQAEAVKKDLSNKASIADSSFFLLQGAGRIEITRQEFIDLLEERGLYRTLEVLTDAVLDDCRHELDEADLDAVLLVGGSTLLPGVRDLFEKLFGPQRVHYWEPFEAVVKGAAIFGAGYSVDQIIHHDYAIRVYNDAEQKAEYERLIRRGTSYPTPVPFETRYYAVTEGQQLFRLPVCEVGYAGRMNLPWKRRSNGNEYWIPTEAEEAECVITLNEGDTLRLIPPGQGPQARLRIDFSIDSNRYLCATIHDLLKQRDLRTDERVVKLR</sequence>
<name>S0EXJ4_CHTCT</name>
<dbReference type="InterPro" id="IPR013126">
    <property type="entry name" value="Hsp_70_fam"/>
</dbReference>
<dbReference type="PANTHER" id="PTHR19375">
    <property type="entry name" value="HEAT SHOCK PROTEIN 70KDA"/>
    <property type="match status" value="1"/>
</dbReference>
<dbReference type="AlphaFoldDB" id="S0EXJ4"/>
<accession>S0EXJ4</accession>
<evidence type="ECO:0000313" key="6">
    <source>
        <dbReference type="Proteomes" id="UP000014227"/>
    </source>
</evidence>
<dbReference type="Proteomes" id="UP000014227">
    <property type="component" value="Chromosome I"/>
</dbReference>
<dbReference type="EMBL" id="HF951689">
    <property type="protein sequence ID" value="CCW34518.1"/>
    <property type="molecule type" value="Genomic_DNA"/>
</dbReference>
<proteinExistence type="predicted"/>
<dbReference type="STRING" id="454171.CP488_00460"/>
<dbReference type="InParanoid" id="S0EXJ4"/>
<organism evidence="5 6">
    <name type="scientific">Chthonomonas calidirosea (strain DSM 23976 / ICMP 18418 / T49)</name>
    <dbReference type="NCBI Taxonomy" id="1303518"/>
    <lineage>
        <taxon>Bacteria</taxon>
        <taxon>Bacillati</taxon>
        <taxon>Armatimonadota</taxon>
        <taxon>Chthonomonadia</taxon>
        <taxon>Chthonomonadales</taxon>
        <taxon>Chthonomonadaceae</taxon>
        <taxon>Chthonomonas</taxon>
    </lineage>
</organism>
<dbReference type="GO" id="GO:0140662">
    <property type="term" value="F:ATP-dependent protein folding chaperone"/>
    <property type="evidence" value="ECO:0007669"/>
    <property type="project" value="InterPro"/>
</dbReference>